<protein>
    <submittedName>
        <fullName evidence="2">DNA-binding protein</fullName>
    </submittedName>
</protein>
<gene>
    <name evidence="2" type="ORF">OBO34_20500</name>
</gene>
<proteinExistence type="predicted"/>
<comment type="caution">
    <text evidence="2">The sequence shown here is derived from an EMBL/GenBank/DDBJ whole genome shotgun (WGS) entry which is preliminary data.</text>
</comment>
<evidence type="ECO:0000313" key="2">
    <source>
        <dbReference type="EMBL" id="MCU7380697.1"/>
    </source>
</evidence>
<evidence type="ECO:0000259" key="1">
    <source>
        <dbReference type="Pfam" id="PF24292"/>
    </source>
</evidence>
<feature type="domain" description="DUF7479" evidence="1">
    <location>
        <begin position="7"/>
        <end position="65"/>
    </location>
</feature>
<dbReference type="EMBL" id="JAOSHN010000012">
    <property type="protein sequence ID" value="MCU7380697.1"/>
    <property type="molecule type" value="Genomic_DNA"/>
</dbReference>
<sequence>MMDEEMEVVCCKCRQRLVEKPVRFTYLGREFNHVMPCCPKCGQVLITEEMARGKMAQVEMMLEGK</sequence>
<accession>A0A9J6QYW4</accession>
<dbReference type="InterPro" id="IPR055902">
    <property type="entry name" value="DUF7479"/>
</dbReference>
<dbReference type="Pfam" id="PF24292">
    <property type="entry name" value="DUF7479"/>
    <property type="match status" value="1"/>
</dbReference>
<dbReference type="RefSeq" id="WP_148398388.1">
    <property type="nucleotide sequence ID" value="NZ_JAJAGH010000009.1"/>
</dbReference>
<organism evidence="2 3">
    <name type="scientific">Hominibacterium faecale</name>
    <dbReference type="NCBI Taxonomy" id="2839743"/>
    <lineage>
        <taxon>Bacteria</taxon>
        <taxon>Bacillati</taxon>
        <taxon>Bacillota</taxon>
        <taxon>Clostridia</taxon>
        <taxon>Peptostreptococcales</taxon>
        <taxon>Anaerovoracaceae</taxon>
        <taxon>Hominibacterium</taxon>
    </lineage>
</organism>
<dbReference type="GO" id="GO:0003677">
    <property type="term" value="F:DNA binding"/>
    <property type="evidence" value="ECO:0007669"/>
    <property type="project" value="UniProtKB-KW"/>
</dbReference>
<keyword evidence="3" id="KW-1185">Reference proteome</keyword>
<reference evidence="2" key="1">
    <citation type="submission" date="2022-09" db="EMBL/GenBank/DDBJ databases">
        <title>Culturomic study of gut microbiota in children with autism spectrum disorder.</title>
        <authorList>
            <person name="Efimov B.A."/>
            <person name="Chaplin A.V."/>
            <person name="Sokolova S.R."/>
            <person name="Pikina A.P."/>
            <person name="Korzhanova M."/>
            <person name="Belova V."/>
            <person name="Korostin D."/>
        </authorList>
    </citation>
    <scope>NUCLEOTIDE SEQUENCE</scope>
    <source>
        <strain evidence="2">ASD5510</strain>
    </source>
</reference>
<dbReference type="NCBIfam" id="NF045645">
    <property type="entry name" value="DVU_1557_fam"/>
    <property type="match status" value="1"/>
</dbReference>
<keyword evidence="2" id="KW-0238">DNA-binding</keyword>
<dbReference type="Proteomes" id="UP001065549">
    <property type="component" value="Unassembled WGS sequence"/>
</dbReference>
<dbReference type="AlphaFoldDB" id="A0A9J6QYW4"/>
<name>A0A9J6QYW4_9FIRM</name>
<evidence type="ECO:0000313" key="3">
    <source>
        <dbReference type="Proteomes" id="UP001065549"/>
    </source>
</evidence>
<dbReference type="InterPro" id="IPR054656">
    <property type="entry name" value="DVU_1557-like"/>
</dbReference>